<evidence type="ECO:0000256" key="1">
    <source>
        <dbReference type="SAM" id="SignalP"/>
    </source>
</evidence>
<dbReference type="Gene3D" id="3.10.450.50">
    <property type="match status" value="1"/>
</dbReference>
<dbReference type="eggNOG" id="COG4319">
    <property type="taxonomic scope" value="Bacteria"/>
</dbReference>
<dbReference type="KEGG" id="ote:Oter_1519"/>
<keyword evidence="1" id="KW-0732">Signal</keyword>
<accession>B1ZSV9</accession>
<dbReference type="Pfam" id="PF14534">
    <property type="entry name" value="DUF4440"/>
    <property type="match status" value="1"/>
</dbReference>
<feature type="chain" id="PRO_5002772066" description="DUF4440 domain-containing protein" evidence="1">
    <location>
        <begin position="21"/>
        <end position="152"/>
    </location>
</feature>
<organism evidence="3 4">
    <name type="scientific">Opitutus terrae (strain DSM 11246 / JCM 15787 / PB90-1)</name>
    <dbReference type="NCBI Taxonomy" id="452637"/>
    <lineage>
        <taxon>Bacteria</taxon>
        <taxon>Pseudomonadati</taxon>
        <taxon>Verrucomicrobiota</taxon>
        <taxon>Opitutia</taxon>
        <taxon>Opitutales</taxon>
        <taxon>Opitutaceae</taxon>
        <taxon>Opitutus</taxon>
    </lineage>
</organism>
<dbReference type="AlphaFoldDB" id="B1ZSV9"/>
<evidence type="ECO:0000259" key="2">
    <source>
        <dbReference type="Pfam" id="PF14534"/>
    </source>
</evidence>
<dbReference type="Proteomes" id="UP000007013">
    <property type="component" value="Chromosome"/>
</dbReference>
<dbReference type="EMBL" id="CP001032">
    <property type="protein sequence ID" value="ACB74803.1"/>
    <property type="molecule type" value="Genomic_DNA"/>
</dbReference>
<protein>
    <recommendedName>
        <fullName evidence="2">DUF4440 domain-containing protein</fullName>
    </recommendedName>
</protein>
<evidence type="ECO:0000313" key="4">
    <source>
        <dbReference type="Proteomes" id="UP000007013"/>
    </source>
</evidence>
<dbReference type="OrthoDB" id="129727at2"/>
<name>B1ZSV9_OPITP</name>
<dbReference type="STRING" id="452637.Oter_1519"/>
<reference evidence="3 4" key="1">
    <citation type="journal article" date="2011" name="J. Bacteriol.">
        <title>Genome sequence of the verrucomicrobium Opitutus terrae PB90-1, an abundant inhabitant of rice paddy soil ecosystems.</title>
        <authorList>
            <person name="van Passel M.W."/>
            <person name="Kant R."/>
            <person name="Palva A."/>
            <person name="Copeland A."/>
            <person name="Lucas S."/>
            <person name="Lapidus A."/>
            <person name="Glavina del Rio T."/>
            <person name="Pitluck S."/>
            <person name="Goltsman E."/>
            <person name="Clum A."/>
            <person name="Sun H."/>
            <person name="Schmutz J."/>
            <person name="Larimer F.W."/>
            <person name="Land M.L."/>
            <person name="Hauser L."/>
            <person name="Kyrpides N."/>
            <person name="Mikhailova N."/>
            <person name="Richardson P.P."/>
            <person name="Janssen P.H."/>
            <person name="de Vos W.M."/>
            <person name="Smidt H."/>
        </authorList>
    </citation>
    <scope>NUCLEOTIDE SEQUENCE [LARGE SCALE GENOMIC DNA]</scope>
    <source>
        <strain evidence="4">DSM 11246 / JCM 15787 / PB90-1</strain>
    </source>
</reference>
<dbReference type="RefSeq" id="WP_012374341.1">
    <property type="nucleotide sequence ID" value="NC_010571.1"/>
</dbReference>
<keyword evidence="4" id="KW-1185">Reference proteome</keyword>
<dbReference type="InterPro" id="IPR027843">
    <property type="entry name" value="DUF4440"/>
</dbReference>
<dbReference type="HOGENOM" id="CLU_141608_1_0_0"/>
<feature type="signal peptide" evidence="1">
    <location>
        <begin position="1"/>
        <end position="20"/>
    </location>
</feature>
<dbReference type="SUPFAM" id="SSF54427">
    <property type="entry name" value="NTF2-like"/>
    <property type="match status" value="1"/>
</dbReference>
<evidence type="ECO:0000313" key="3">
    <source>
        <dbReference type="EMBL" id="ACB74803.1"/>
    </source>
</evidence>
<sequence>MKTTVRLLLFCCFWACGARAAAADDFAAVTAADRARIAATIAGDTLKLAELLSDDLRYAHADGRVQTKAQFISAVASNKVQYLSFTPEDVALQAIAPGVVAMQGGARLAARAEGQRHEFTLRFLAVWRQENDRWRLVAYQSAQLAAAPARRP</sequence>
<dbReference type="InterPro" id="IPR032710">
    <property type="entry name" value="NTF2-like_dom_sf"/>
</dbReference>
<feature type="domain" description="DUF4440" evidence="2">
    <location>
        <begin position="29"/>
        <end position="136"/>
    </location>
</feature>
<gene>
    <name evidence="3" type="ordered locus">Oter_1519</name>
</gene>
<proteinExistence type="predicted"/>